<evidence type="ECO:0000313" key="2">
    <source>
        <dbReference type="Proteomes" id="UP001054945"/>
    </source>
</evidence>
<protein>
    <submittedName>
        <fullName evidence="1">Chloride channel protein</fullName>
    </submittedName>
</protein>
<proteinExistence type="predicted"/>
<name>A0AAV4XXE3_CAEEX</name>
<sequence>MTDGTERAAMGYEHTLMFGQYREDLGEYARLEATRLKSLEKHRKKEEKRRQKELKPYKNAIHRKLVGLWQNTFARLGKTGFSLLF</sequence>
<keyword evidence="2" id="KW-1185">Reference proteome</keyword>
<reference evidence="1 2" key="1">
    <citation type="submission" date="2021-06" db="EMBL/GenBank/DDBJ databases">
        <title>Caerostris extrusa draft genome.</title>
        <authorList>
            <person name="Kono N."/>
            <person name="Arakawa K."/>
        </authorList>
    </citation>
    <scope>NUCLEOTIDE SEQUENCE [LARGE SCALE GENOMIC DNA]</scope>
</reference>
<dbReference type="AlphaFoldDB" id="A0AAV4XXE3"/>
<dbReference type="Proteomes" id="UP001054945">
    <property type="component" value="Unassembled WGS sequence"/>
</dbReference>
<gene>
    <name evidence="1" type="primary">ClC-a_5</name>
    <name evidence="1" type="ORF">CEXT_223461</name>
</gene>
<organism evidence="1 2">
    <name type="scientific">Caerostris extrusa</name>
    <name type="common">Bark spider</name>
    <name type="synonym">Caerostris bankana</name>
    <dbReference type="NCBI Taxonomy" id="172846"/>
    <lineage>
        <taxon>Eukaryota</taxon>
        <taxon>Metazoa</taxon>
        <taxon>Ecdysozoa</taxon>
        <taxon>Arthropoda</taxon>
        <taxon>Chelicerata</taxon>
        <taxon>Arachnida</taxon>
        <taxon>Araneae</taxon>
        <taxon>Araneomorphae</taxon>
        <taxon>Entelegynae</taxon>
        <taxon>Araneoidea</taxon>
        <taxon>Araneidae</taxon>
        <taxon>Caerostris</taxon>
    </lineage>
</organism>
<accession>A0AAV4XXE3</accession>
<evidence type="ECO:0000313" key="1">
    <source>
        <dbReference type="EMBL" id="GIY98463.1"/>
    </source>
</evidence>
<comment type="caution">
    <text evidence="1">The sequence shown here is derived from an EMBL/GenBank/DDBJ whole genome shotgun (WGS) entry which is preliminary data.</text>
</comment>
<dbReference type="EMBL" id="BPLR01000930">
    <property type="protein sequence ID" value="GIY98463.1"/>
    <property type="molecule type" value="Genomic_DNA"/>
</dbReference>